<organism evidence="1 2">
    <name type="scientific">Petrolisthes manimaculis</name>
    <dbReference type="NCBI Taxonomy" id="1843537"/>
    <lineage>
        <taxon>Eukaryota</taxon>
        <taxon>Metazoa</taxon>
        <taxon>Ecdysozoa</taxon>
        <taxon>Arthropoda</taxon>
        <taxon>Crustacea</taxon>
        <taxon>Multicrustacea</taxon>
        <taxon>Malacostraca</taxon>
        <taxon>Eumalacostraca</taxon>
        <taxon>Eucarida</taxon>
        <taxon>Decapoda</taxon>
        <taxon>Pleocyemata</taxon>
        <taxon>Anomura</taxon>
        <taxon>Galatheoidea</taxon>
        <taxon>Porcellanidae</taxon>
        <taxon>Petrolisthes</taxon>
    </lineage>
</organism>
<accession>A0AAE1NCC2</accession>
<name>A0AAE1NCC2_9EUCA</name>
<proteinExistence type="predicted"/>
<gene>
    <name evidence="1" type="ORF">Pmani_039725</name>
</gene>
<comment type="caution">
    <text evidence="1">The sequence shown here is derived from an EMBL/GenBank/DDBJ whole genome shotgun (WGS) entry which is preliminary data.</text>
</comment>
<sequence length="90" mass="9999">MLGVEGVRVRLRRDNTITQRYQNYYHVCPSCPPSLTFAPSYACNVAPGIALEFVPCLGSHHLTDEVPGTPRHRGLHDPTVPYYSVCVTSL</sequence>
<dbReference type="EMBL" id="JAWZYT010007020">
    <property type="protein sequence ID" value="KAK4287198.1"/>
    <property type="molecule type" value="Genomic_DNA"/>
</dbReference>
<protein>
    <submittedName>
        <fullName evidence="1">Uncharacterized protein</fullName>
    </submittedName>
</protein>
<evidence type="ECO:0000313" key="2">
    <source>
        <dbReference type="Proteomes" id="UP001292094"/>
    </source>
</evidence>
<dbReference type="Proteomes" id="UP001292094">
    <property type="component" value="Unassembled WGS sequence"/>
</dbReference>
<reference evidence="1" key="1">
    <citation type="submission" date="2023-11" db="EMBL/GenBank/DDBJ databases">
        <title>Genome assemblies of two species of porcelain crab, Petrolisthes cinctipes and Petrolisthes manimaculis (Anomura: Porcellanidae).</title>
        <authorList>
            <person name="Angst P."/>
        </authorList>
    </citation>
    <scope>NUCLEOTIDE SEQUENCE</scope>
    <source>
        <strain evidence="1">PB745_02</strain>
        <tissue evidence="1">Gill</tissue>
    </source>
</reference>
<dbReference type="AlphaFoldDB" id="A0AAE1NCC2"/>
<keyword evidence="2" id="KW-1185">Reference proteome</keyword>
<evidence type="ECO:0000313" key="1">
    <source>
        <dbReference type="EMBL" id="KAK4287198.1"/>
    </source>
</evidence>